<dbReference type="GO" id="GO:0005886">
    <property type="term" value="C:plasma membrane"/>
    <property type="evidence" value="ECO:0007669"/>
    <property type="project" value="TreeGrafter"/>
</dbReference>
<dbReference type="InterPro" id="IPR003593">
    <property type="entry name" value="AAA+_ATPase"/>
</dbReference>
<dbReference type="InterPro" id="IPR027417">
    <property type="entry name" value="P-loop_NTPase"/>
</dbReference>
<name>A0A451A8U6_9GAMM</name>
<protein>
    <submittedName>
        <fullName evidence="4">ABC-type lipoprotein export system, ATPase component</fullName>
    </submittedName>
</protein>
<dbReference type="AlphaFoldDB" id="A0A451A8U6"/>
<dbReference type="SUPFAM" id="SSF52540">
    <property type="entry name" value="P-loop containing nucleoside triphosphate hydrolases"/>
    <property type="match status" value="1"/>
</dbReference>
<proteinExistence type="predicted"/>
<dbReference type="PANTHER" id="PTHR24220">
    <property type="entry name" value="IMPORT ATP-BINDING PROTEIN"/>
    <property type="match status" value="1"/>
</dbReference>
<dbReference type="Gene3D" id="3.40.50.300">
    <property type="entry name" value="P-loop containing nucleotide triphosphate hydrolases"/>
    <property type="match status" value="1"/>
</dbReference>
<dbReference type="InterPro" id="IPR017871">
    <property type="entry name" value="ABC_transporter-like_CS"/>
</dbReference>
<dbReference type="InterPro" id="IPR025662">
    <property type="entry name" value="Sigma_54_int_dom_ATP-bd_1"/>
</dbReference>
<dbReference type="PANTHER" id="PTHR24220:SF659">
    <property type="entry name" value="TRANSPORTER, PUTATIVE-RELATED"/>
    <property type="match status" value="1"/>
</dbReference>
<dbReference type="GO" id="GO:0016887">
    <property type="term" value="F:ATP hydrolysis activity"/>
    <property type="evidence" value="ECO:0007669"/>
    <property type="project" value="InterPro"/>
</dbReference>
<organism evidence="4">
    <name type="scientific">Candidatus Kentrum sp. TUN</name>
    <dbReference type="NCBI Taxonomy" id="2126343"/>
    <lineage>
        <taxon>Bacteria</taxon>
        <taxon>Pseudomonadati</taxon>
        <taxon>Pseudomonadota</taxon>
        <taxon>Gammaproteobacteria</taxon>
        <taxon>Candidatus Kentrum</taxon>
    </lineage>
</organism>
<dbReference type="InterPro" id="IPR015854">
    <property type="entry name" value="ABC_transpr_LolD-like"/>
</dbReference>
<accession>A0A451A8U6</accession>
<dbReference type="GO" id="GO:0005524">
    <property type="term" value="F:ATP binding"/>
    <property type="evidence" value="ECO:0007669"/>
    <property type="project" value="UniProtKB-KW"/>
</dbReference>
<evidence type="ECO:0000259" key="3">
    <source>
        <dbReference type="PROSITE" id="PS50893"/>
    </source>
</evidence>
<dbReference type="PROSITE" id="PS00675">
    <property type="entry name" value="SIGMA54_INTERACT_1"/>
    <property type="match status" value="1"/>
</dbReference>
<sequence length="374" mass="42590">MLYVLNNVQKTYARSEKSRPALSISHLEIPSNKVIVIIGESGSGKTTLLNLLGTLDTPDPNHALPQDLQNGEQPSIRLYHPQENLSDEQDQCLELTSLSRRLRRQRSAIFGFVFQEGYLLQNFSSLSNVTIPLYINRLDQRNLSLEEYFDRVDLVPSSTFTPRLPRELSGGQAQRVAIIRSMTHQPRVILADEPSSRLDHDHGMQIMALLRNWCHSRDDHSLIWVTHNLEQAAKFSDYVIAIRDGRVIINEPLTHRDPAYLHHMLLRKTASSEEGNEEHQEHPTVPDEPTASVAAAETLNAGFFKRTKPDKLSMPLLQNFKFMLTFALLDIFPPVTGKKGIQGRFRRFLSAIGRHLKIIWGVRKTVHPTKAYLV</sequence>
<gene>
    <name evidence="4" type="ORF">BECKTUN1418F_GA0071002_13051</name>
</gene>
<evidence type="ECO:0000256" key="2">
    <source>
        <dbReference type="ARBA" id="ARBA00022840"/>
    </source>
</evidence>
<dbReference type="PROSITE" id="PS50893">
    <property type="entry name" value="ABC_TRANSPORTER_2"/>
    <property type="match status" value="1"/>
</dbReference>
<dbReference type="PROSITE" id="PS00211">
    <property type="entry name" value="ABC_TRANSPORTER_1"/>
    <property type="match status" value="1"/>
</dbReference>
<dbReference type="EMBL" id="CAADFY010000305">
    <property type="protein sequence ID" value="VFK62441.1"/>
    <property type="molecule type" value="Genomic_DNA"/>
</dbReference>
<dbReference type="GO" id="GO:0022857">
    <property type="term" value="F:transmembrane transporter activity"/>
    <property type="evidence" value="ECO:0007669"/>
    <property type="project" value="TreeGrafter"/>
</dbReference>
<dbReference type="Pfam" id="PF00005">
    <property type="entry name" value="ABC_tran"/>
    <property type="match status" value="1"/>
</dbReference>
<keyword evidence="4" id="KW-0449">Lipoprotein</keyword>
<evidence type="ECO:0000256" key="1">
    <source>
        <dbReference type="ARBA" id="ARBA00022741"/>
    </source>
</evidence>
<dbReference type="SMART" id="SM00382">
    <property type="entry name" value="AAA"/>
    <property type="match status" value="1"/>
</dbReference>
<keyword evidence="1" id="KW-0547">Nucleotide-binding</keyword>
<feature type="domain" description="ABC transporter" evidence="3">
    <location>
        <begin position="3"/>
        <end position="269"/>
    </location>
</feature>
<dbReference type="InterPro" id="IPR003439">
    <property type="entry name" value="ABC_transporter-like_ATP-bd"/>
</dbReference>
<keyword evidence="2" id="KW-0067">ATP-binding</keyword>
<evidence type="ECO:0000313" key="4">
    <source>
        <dbReference type="EMBL" id="VFK62441.1"/>
    </source>
</evidence>
<reference evidence="4" key="1">
    <citation type="submission" date="2019-02" db="EMBL/GenBank/DDBJ databases">
        <authorList>
            <person name="Gruber-Vodicka R. H."/>
            <person name="Seah K. B. B."/>
        </authorList>
    </citation>
    <scope>NUCLEOTIDE SEQUENCE</scope>
    <source>
        <strain evidence="4">BECK_BY3</strain>
    </source>
</reference>